<evidence type="ECO:0000313" key="2">
    <source>
        <dbReference type="Proteomes" id="UP000306575"/>
    </source>
</evidence>
<accession>A0A4U7N8Y7</accession>
<organism evidence="1 2">
    <name type="scientific">Shimia litoralis</name>
    <dbReference type="NCBI Taxonomy" id="420403"/>
    <lineage>
        <taxon>Bacteria</taxon>
        <taxon>Pseudomonadati</taxon>
        <taxon>Pseudomonadota</taxon>
        <taxon>Alphaproteobacteria</taxon>
        <taxon>Rhodobacterales</taxon>
        <taxon>Roseobacteraceae</taxon>
    </lineage>
</organism>
<dbReference type="Proteomes" id="UP000306575">
    <property type="component" value="Unassembled WGS sequence"/>
</dbReference>
<evidence type="ECO:0000313" key="1">
    <source>
        <dbReference type="EMBL" id="TKZ22439.1"/>
    </source>
</evidence>
<gene>
    <name evidence="1" type="ORF">FAP39_00780</name>
</gene>
<dbReference type="OrthoDB" id="7859107at2"/>
<proteinExistence type="predicted"/>
<dbReference type="EMBL" id="SULI01000001">
    <property type="protein sequence ID" value="TKZ22439.1"/>
    <property type="molecule type" value="Genomic_DNA"/>
</dbReference>
<keyword evidence="2" id="KW-1185">Reference proteome</keyword>
<name>A0A4U7N8Y7_9RHOB</name>
<sequence>MHILIGLVIALVLVAVLSNRKTRNCRWRADRSRNVDDQHFHICMSCGATCLTQSPKSPQECLKKP</sequence>
<protein>
    <submittedName>
        <fullName evidence="1">Uncharacterized protein</fullName>
    </submittedName>
</protein>
<dbReference type="AlphaFoldDB" id="A0A4U7N8Y7"/>
<comment type="caution">
    <text evidence="1">The sequence shown here is derived from an EMBL/GenBank/DDBJ whole genome shotgun (WGS) entry which is preliminary data.</text>
</comment>
<reference evidence="1 2" key="1">
    <citation type="submission" date="2019-04" db="EMBL/GenBank/DDBJ databases">
        <title>Genome sequence of Pelagicola litoralis CL-ES2.</title>
        <authorList>
            <person name="Cao J."/>
        </authorList>
    </citation>
    <scope>NUCLEOTIDE SEQUENCE [LARGE SCALE GENOMIC DNA]</scope>
    <source>
        <strain evidence="1 2">CL-ES2</strain>
    </source>
</reference>